<accession>A0A6H0S6I9</accession>
<proteinExistence type="predicted"/>
<dbReference type="AlphaFoldDB" id="A0A6H0S6I9"/>
<dbReference type="Gene3D" id="3.30.70.2970">
    <property type="entry name" value="Protein of unknown function (DUF541), domain 2"/>
    <property type="match status" value="1"/>
</dbReference>
<dbReference type="InterPro" id="IPR007497">
    <property type="entry name" value="SIMPL/DUF541"/>
</dbReference>
<dbReference type="EMBL" id="CP038799">
    <property type="protein sequence ID" value="QIV81955.1"/>
    <property type="molecule type" value="Genomic_DNA"/>
</dbReference>
<dbReference type="Pfam" id="PF04402">
    <property type="entry name" value="SIMPL"/>
    <property type="match status" value="1"/>
</dbReference>
<dbReference type="RefSeq" id="WP_168142498.1">
    <property type="nucleotide sequence ID" value="NZ_CBCSDT010000064.1"/>
</dbReference>
<protein>
    <submittedName>
        <fullName evidence="1">DUF541 domain-containing protein</fullName>
    </submittedName>
</protein>
<keyword evidence="2" id="KW-1185">Reference proteome</keyword>
<evidence type="ECO:0000313" key="1">
    <source>
        <dbReference type="EMBL" id="QIV81955.1"/>
    </source>
</evidence>
<dbReference type="KEGG" id="mfre:EXE63_14500"/>
<evidence type="ECO:0000313" key="2">
    <source>
        <dbReference type="Proteomes" id="UP000501849"/>
    </source>
</evidence>
<reference evidence="1 2" key="1">
    <citation type="submission" date="2019-04" db="EMBL/GenBank/DDBJ databases">
        <title>Draft, Whole-Genome Sequence of the Anthracene-degrading Mycobacterium frederiksbergense LB501T, Isolated from a Polycyclic Aromatic Hydrocarbon (PAH)-Contaminated Soil.</title>
        <authorList>
            <person name="Augelletti F."/>
        </authorList>
    </citation>
    <scope>NUCLEOTIDE SEQUENCE [LARGE SCALE GENOMIC DNA]</scope>
    <source>
        <strain evidence="1 2">LB 501T</strain>
    </source>
</reference>
<sequence>MPTEITVRGTFSAFQSPERGTVKAAITYEGPDMGTVYDRVAHDLAVVKDSISRLQSLDPAPVTWWSAEQLRTWSRRPWHKDGKQLPMVHHASVGVEVKFRDFAALSRWVGEHVAGTGGFRVAQVIWALTAARRDALITDARTRAVRDAAARAQQYADALELGTVRPVAIADAGMLAAQLHPEGGHGGTFLRAAASPAGGGDVELLPEDIEVSATVDARFLAGEP</sequence>
<gene>
    <name evidence="1" type="ORF">EXE63_14500</name>
</gene>
<name>A0A6H0S6I9_9MYCO</name>
<dbReference type="Proteomes" id="UP000501849">
    <property type="component" value="Chromosome"/>
</dbReference>
<organism evidence="1 2">
    <name type="scientific">Mycolicibacterium frederiksbergense</name>
    <dbReference type="NCBI Taxonomy" id="117567"/>
    <lineage>
        <taxon>Bacteria</taxon>
        <taxon>Bacillati</taxon>
        <taxon>Actinomycetota</taxon>
        <taxon>Actinomycetes</taxon>
        <taxon>Mycobacteriales</taxon>
        <taxon>Mycobacteriaceae</taxon>
        <taxon>Mycolicibacterium</taxon>
    </lineage>
</organism>
<dbReference type="Gene3D" id="3.30.110.170">
    <property type="entry name" value="Protein of unknown function (DUF541), domain 1"/>
    <property type="match status" value="1"/>
</dbReference>